<dbReference type="Pfam" id="PF26390">
    <property type="entry name" value="MamS_MamX"/>
    <property type="match status" value="1"/>
</dbReference>
<dbReference type="AlphaFoldDB" id="A0A953LW44"/>
<keyword evidence="2" id="KW-0238">DNA-binding</keyword>
<reference evidence="2" key="2">
    <citation type="submission" date="2021-08" db="EMBL/GenBank/DDBJ databases">
        <authorList>
            <person name="Dalcin Martins P."/>
        </authorList>
    </citation>
    <scope>NUCLEOTIDE SEQUENCE</scope>
    <source>
        <strain evidence="2">MAG_39</strain>
    </source>
</reference>
<dbReference type="InterPro" id="IPR058837">
    <property type="entry name" value="MamS_MamX_dom"/>
</dbReference>
<feature type="domain" description="Magnetosome protein MamS/MamX" evidence="1">
    <location>
        <begin position="49"/>
        <end position="134"/>
    </location>
</feature>
<protein>
    <submittedName>
        <fullName evidence="2">DNA-binding protein</fullName>
    </submittedName>
</protein>
<comment type="caution">
    <text evidence="2">The sequence shown here is derived from an EMBL/GenBank/DDBJ whole genome shotgun (WGS) entry which is preliminary data.</text>
</comment>
<accession>A0A953LW44</accession>
<name>A0A953LW44_9BACT</name>
<evidence type="ECO:0000313" key="3">
    <source>
        <dbReference type="Proteomes" id="UP000705867"/>
    </source>
</evidence>
<gene>
    <name evidence="2" type="ORF">K8I29_04960</name>
</gene>
<evidence type="ECO:0000259" key="1">
    <source>
        <dbReference type="Pfam" id="PF26390"/>
    </source>
</evidence>
<dbReference type="EMBL" id="JAIOIV010000035">
    <property type="protein sequence ID" value="MBZ0155551.1"/>
    <property type="molecule type" value="Genomic_DNA"/>
</dbReference>
<dbReference type="GO" id="GO:0003677">
    <property type="term" value="F:DNA binding"/>
    <property type="evidence" value="ECO:0007669"/>
    <property type="project" value="UniProtKB-KW"/>
</dbReference>
<organism evidence="2 3">
    <name type="scientific">Candidatus Nitrobium versatile</name>
    <dbReference type="NCBI Taxonomy" id="2884831"/>
    <lineage>
        <taxon>Bacteria</taxon>
        <taxon>Pseudomonadati</taxon>
        <taxon>Nitrospirota</taxon>
        <taxon>Nitrospiria</taxon>
        <taxon>Nitrospirales</taxon>
        <taxon>Nitrospiraceae</taxon>
        <taxon>Candidatus Nitrobium</taxon>
    </lineage>
</organism>
<reference evidence="2" key="1">
    <citation type="journal article" date="2021" name="bioRxiv">
        <title>Unraveling nitrogen, sulfur and carbon metabolic pathways and microbial community transcriptional responses to substrate deprivation and toxicity stresses in a bioreactor mimicking anoxic brackish coastal sediment conditions.</title>
        <authorList>
            <person name="Martins P.D."/>
            <person name="Echeveste M.J."/>
            <person name="Arshad A."/>
            <person name="Kurth J."/>
            <person name="Ouboter H."/>
            <person name="Jetten M.S.M."/>
            <person name="Welte C.U."/>
        </authorList>
    </citation>
    <scope>NUCLEOTIDE SEQUENCE</scope>
    <source>
        <strain evidence="2">MAG_39</strain>
    </source>
</reference>
<sequence length="150" mass="16542">MRKIVGFLAVILSMFLITALALAAPWKGWRGSGGWGMGSPYQRMYNPATVQTVSGIVESLDRITPREGMSYGVHLMLRTDKETIPVHLGPGWYIERLDTKIEKGDTIEVKGSRVMFAGTPAIIAEEIKKGDNVLVLRDSAGVPAWAGWRR</sequence>
<evidence type="ECO:0000313" key="2">
    <source>
        <dbReference type="EMBL" id="MBZ0155551.1"/>
    </source>
</evidence>
<proteinExistence type="predicted"/>
<dbReference type="Proteomes" id="UP000705867">
    <property type="component" value="Unassembled WGS sequence"/>
</dbReference>